<gene>
    <name evidence="1" type="ORF">CHS0354_027464</name>
</gene>
<dbReference type="Proteomes" id="UP001195483">
    <property type="component" value="Unassembled WGS sequence"/>
</dbReference>
<evidence type="ECO:0000313" key="1">
    <source>
        <dbReference type="EMBL" id="KAK3604611.1"/>
    </source>
</evidence>
<sequence length="106" mass="12567">MGSIIGDESNHKGKFNYIIHIILWQSLHVIPHCILTDLCKEFINPSIPLCCLIFKELVEWQRKSMHYLPLYTYNVISKDNNFIVCSHDMLFESLLNIPCWNSWWLV</sequence>
<dbReference type="EMBL" id="JAEAOA010001660">
    <property type="protein sequence ID" value="KAK3604611.1"/>
    <property type="molecule type" value="Genomic_DNA"/>
</dbReference>
<organism evidence="1 2">
    <name type="scientific">Potamilus streckersoni</name>
    <dbReference type="NCBI Taxonomy" id="2493646"/>
    <lineage>
        <taxon>Eukaryota</taxon>
        <taxon>Metazoa</taxon>
        <taxon>Spiralia</taxon>
        <taxon>Lophotrochozoa</taxon>
        <taxon>Mollusca</taxon>
        <taxon>Bivalvia</taxon>
        <taxon>Autobranchia</taxon>
        <taxon>Heteroconchia</taxon>
        <taxon>Palaeoheterodonta</taxon>
        <taxon>Unionida</taxon>
        <taxon>Unionoidea</taxon>
        <taxon>Unionidae</taxon>
        <taxon>Ambleminae</taxon>
        <taxon>Lampsilini</taxon>
        <taxon>Potamilus</taxon>
    </lineage>
</organism>
<reference evidence="1" key="2">
    <citation type="journal article" date="2021" name="Genome Biol. Evol.">
        <title>Developing a high-quality reference genome for a parasitic bivalve with doubly uniparental inheritance (Bivalvia: Unionida).</title>
        <authorList>
            <person name="Smith C.H."/>
        </authorList>
    </citation>
    <scope>NUCLEOTIDE SEQUENCE</scope>
    <source>
        <strain evidence="1">CHS0354</strain>
        <tissue evidence="1">Mantle</tissue>
    </source>
</reference>
<reference evidence="1" key="1">
    <citation type="journal article" date="2021" name="Genome Biol. Evol.">
        <title>A High-Quality Reference Genome for a Parasitic Bivalve with Doubly Uniparental Inheritance (Bivalvia: Unionida).</title>
        <authorList>
            <person name="Smith C.H."/>
        </authorList>
    </citation>
    <scope>NUCLEOTIDE SEQUENCE</scope>
    <source>
        <strain evidence="1">CHS0354</strain>
    </source>
</reference>
<dbReference type="AlphaFoldDB" id="A0AAE0T6E9"/>
<protein>
    <submittedName>
        <fullName evidence="1">Uncharacterized protein</fullName>
    </submittedName>
</protein>
<evidence type="ECO:0000313" key="2">
    <source>
        <dbReference type="Proteomes" id="UP001195483"/>
    </source>
</evidence>
<proteinExistence type="predicted"/>
<name>A0AAE0T6E9_9BIVA</name>
<keyword evidence="2" id="KW-1185">Reference proteome</keyword>
<accession>A0AAE0T6E9</accession>
<comment type="caution">
    <text evidence="1">The sequence shown here is derived from an EMBL/GenBank/DDBJ whole genome shotgun (WGS) entry which is preliminary data.</text>
</comment>
<reference evidence="1" key="3">
    <citation type="submission" date="2023-05" db="EMBL/GenBank/DDBJ databases">
        <authorList>
            <person name="Smith C.H."/>
        </authorList>
    </citation>
    <scope>NUCLEOTIDE SEQUENCE</scope>
    <source>
        <strain evidence="1">CHS0354</strain>
        <tissue evidence="1">Mantle</tissue>
    </source>
</reference>